<dbReference type="HOGENOM" id="CLU_011315_0_0_1"/>
<reference evidence="4" key="2">
    <citation type="submission" date="2015-06" db="UniProtKB">
        <authorList>
            <consortium name="EnsemblProtists"/>
        </authorList>
    </citation>
    <scope>IDENTIFICATION</scope>
    <source>
        <strain evidence="4">Pr102</strain>
    </source>
</reference>
<dbReference type="VEuPathDB" id="FungiDB:KRP23_13864"/>
<reference evidence="5" key="1">
    <citation type="journal article" date="2006" name="Science">
        <title>Phytophthora genome sequences uncover evolutionary origins and mechanisms of pathogenesis.</title>
        <authorList>
            <person name="Tyler B.M."/>
            <person name="Tripathy S."/>
            <person name="Zhang X."/>
            <person name="Dehal P."/>
            <person name="Jiang R.H."/>
            <person name="Aerts A."/>
            <person name="Arredondo F.D."/>
            <person name="Baxter L."/>
            <person name="Bensasson D."/>
            <person name="Beynon J.L."/>
            <person name="Chapman J."/>
            <person name="Damasceno C.M."/>
            <person name="Dorrance A.E."/>
            <person name="Dou D."/>
            <person name="Dickerman A.W."/>
            <person name="Dubchak I.L."/>
            <person name="Garbelotto M."/>
            <person name="Gijzen M."/>
            <person name="Gordon S.G."/>
            <person name="Govers F."/>
            <person name="Grunwald N.J."/>
            <person name="Huang W."/>
            <person name="Ivors K.L."/>
            <person name="Jones R.W."/>
            <person name="Kamoun S."/>
            <person name="Krampis K."/>
            <person name="Lamour K.H."/>
            <person name="Lee M.K."/>
            <person name="McDonald W.H."/>
            <person name="Medina M."/>
            <person name="Meijer H.J."/>
            <person name="Nordberg E.K."/>
            <person name="Maclean D.J."/>
            <person name="Ospina-Giraldo M.D."/>
            <person name="Morris P.F."/>
            <person name="Phuntumart V."/>
            <person name="Putnam N.H."/>
            <person name="Rash S."/>
            <person name="Rose J.K."/>
            <person name="Sakihama Y."/>
            <person name="Salamov A.A."/>
            <person name="Savidor A."/>
            <person name="Scheuring C.F."/>
            <person name="Smith B.M."/>
            <person name="Sobral B.W."/>
            <person name="Terry A."/>
            <person name="Torto-Alalibo T.A."/>
            <person name="Win J."/>
            <person name="Xu Z."/>
            <person name="Zhang H."/>
            <person name="Grigoriev I.V."/>
            <person name="Rokhsar D.S."/>
            <person name="Boore J.L."/>
        </authorList>
    </citation>
    <scope>NUCLEOTIDE SEQUENCE [LARGE SCALE GENOMIC DNA]</scope>
    <source>
        <strain evidence="5">Pr102</strain>
    </source>
</reference>
<name>H3GPF1_PHYRM</name>
<dbReference type="Proteomes" id="UP000005238">
    <property type="component" value="Unassembled WGS sequence"/>
</dbReference>
<dbReference type="InParanoid" id="H3GPF1"/>
<dbReference type="OMA" id="SPQCVFA"/>
<dbReference type="InterPro" id="IPR045250">
    <property type="entry name" value="p23-like"/>
</dbReference>
<dbReference type="PANTHER" id="PTHR22932:SF1">
    <property type="entry name" value="CO-CHAPERONE PROTEIN DAF-41"/>
    <property type="match status" value="1"/>
</dbReference>
<sequence length="1039" mass="114267">MPQSLVFAEQVPTYVYQNVSFQATVKLVDDHQAKVCGVRKPLQVSLRFHDTYDLVEDQDATLQLVSQASIDPNTGLALLSMTLHTLTATCDGRNFCLEVRSSDADIESVFSSPVNVVKEKLHVVTQPPDVWFKDEGGREKCMAVSLTLVPAPGAYLEDRVVPLDVRLLYESGNAVLNQSILRLFPDMRPNMTHGRVTISFRIDDVSKNHQGQSFMLEIGPEQQDGSSMFQDIAPTRTSVIAIRSKRNKRKLNAQAAAVAASGGFGMRASPRSVAGTPRTPYMAMAGGAQNSPQMGANGMMIEPHPQRARKYMATSGPMGYGMMQQPMGSMSWSSHLMQPNASVVSPMQPPTPQSQQAPVQTPASGAGNSPGAVEWALGGFEIHPDGSMNTARPIYRCPQCRRLNDVDMLAAGPAISHSPQCVFAPNNGSMMYRSQLEGTPMSQQQMQQQRGYATYQQLAEQSLGMSAAPTPSTSSYGSSAMVDSSALNVQQNTVNINSKPEDASPKTLAALATSSTQRPSMTISPYMNKVTNEGPMPAPGQEQGSATGNLFESNAFHNQMEMMGNSTEKLFLNKSTAVEDDPALDPQQQHYQQEAGPSFGGAIGPSLFNEMSSMGINLDQAEPQLLGEFGGLEGGAPAPSEEDQVFYILARMYTDAQEQKLGLPAFDQFQRMVRHALSFARAAASDSNRFVSFLQLGFYSEAQDDVQTQVVFHPLRDVCLSDEEREKITSQFVDELGRDSQAVHSLPKYQHNLIMLREDALMFYWSQSLLLSSDVQAVDDDASEKVGAALESERDALHVVQRALKLLQVVAVFGVHVHILDDARQVVRASSLSKTMRFVVLRHVTPCGQTFSNSQYRSFHQEVTLLHEIMSETKALWAPVKWAQRKDALYVTVDLPDVKDEKVTLSSKNLTFKGTSNGQLYEVTLDLFKEVDVEAKDSIWAKNDRNVQFHIAKKHQDEEFWPRLLADKHLEKTNVTVDWSKFVDEDEDEEQSSFDMSALNGGDGFDMAQMMAAQNGGAVVGEDSDSDDEDMPDLDPNDQ</sequence>
<evidence type="ECO:0000256" key="1">
    <source>
        <dbReference type="ARBA" id="ARBA00025733"/>
    </source>
</evidence>
<dbReference type="Pfam" id="PF04969">
    <property type="entry name" value="CS"/>
    <property type="match status" value="1"/>
</dbReference>
<dbReference type="SUPFAM" id="SSF49764">
    <property type="entry name" value="HSP20-like chaperones"/>
    <property type="match status" value="1"/>
</dbReference>
<feature type="compositionally biased region" description="Acidic residues" evidence="2">
    <location>
        <begin position="1022"/>
        <end position="1039"/>
    </location>
</feature>
<protein>
    <recommendedName>
        <fullName evidence="3">CS domain-containing protein</fullName>
    </recommendedName>
</protein>
<dbReference type="InterPro" id="IPR008978">
    <property type="entry name" value="HSP20-like_chaperone"/>
</dbReference>
<dbReference type="GO" id="GO:0005829">
    <property type="term" value="C:cytosol"/>
    <property type="evidence" value="ECO:0000318"/>
    <property type="project" value="GO_Central"/>
</dbReference>
<dbReference type="InterPro" id="IPR007052">
    <property type="entry name" value="CS_dom"/>
</dbReference>
<evidence type="ECO:0000259" key="3">
    <source>
        <dbReference type="PROSITE" id="PS51203"/>
    </source>
</evidence>
<accession>H3GPF1</accession>
<dbReference type="GO" id="GO:0051087">
    <property type="term" value="F:protein-folding chaperone binding"/>
    <property type="evidence" value="ECO:0000318"/>
    <property type="project" value="GO_Central"/>
</dbReference>
<proteinExistence type="inferred from homology"/>
<feature type="domain" description="CS" evidence="3">
    <location>
        <begin position="875"/>
        <end position="965"/>
    </location>
</feature>
<evidence type="ECO:0000313" key="4">
    <source>
        <dbReference type="EnsemblProtists" id="Phyra78584"/>
    </source>
</evidence>
<dbReference type="GO" id="GO:0051131">
    <property type="term" value="P:chaperone-mediated protein complex assembly"/>
    <property type="evidence" value="ECO:0000318"/>
    <property type="project" value="GO_Central"/>
</dbReference>
<dbReference type="GO" id="GO:0051879">
    <property type="term" value="F:Hsp90 protein binding"/>
    <property type="evidence" value="ECO:0000318"/>
    <property type="project" value="GO_Central"/>
</dbReference>
<dbReference type="GO" id="GO:0006457">
    <property type="term" value="P:protein folding"/>
    <property type="evidence" value="ECO:0000318"/>
    <property type="project" value="GO_Central"/>
</dbReference>
<dbReference type="GO" id="GO:0005634">
    <property type="term" value="C:nucleus"/>
    <property type="evidence" value="ECO:0000318"/>
    <property type="project" value="GO_Central"/>
</dbReference>
<feature type="region of interest" description="Disordered" evidence="2">
    <location>
        <begin position="1010"/>
        <end position="1039"/>
    </location>
</feature>
<dbReference type="STRING" id="164328.H3GPF1"/>
<dbReference type="VEuPathDB" id="FungiDB:KRP22_4575"/>
<dbReference type="FunFam" id="2.60.40.790:FF:000039">
    <property type="entry name" value="CS domain containing protein"/>
    <property type="match status" value="1"/>
</dbReference>
<dbReference type="PANTHER" id="PTHR22932">
    <property type="entry name" value="TELOMERASE-BINDING PROTEIN P23 HSP90 CO-CHAPERONE"/>
    <property type="match status" value="1"/>
</dbReference>
<evidence type="ECO:0000256" key="2">
    <source>
        <dbReference type="SAM" id="MobiDB-lite"/>
    </source>
</evidence>
<comment type="similarity">
    <text evidence="1">Belongs to the p23/wos2 family.</text>
</comment>
<dbReference type="AlphaFoldDB" id="H3GPF1"/>
<dbReference type="Gene3D" id="2.60.40.790">
    <property type="match status" value="1"/>
</dbReference>
<organism evidence="4 5">
    <name type="scientific">Phytophthora ramorum</name>
    <name type="common">Sudden oak death agent</name>
    <dbReference type="NCBI Taxonomy" id="164328"/>
    <lineage>
        <taxon>Eukaryota</taxon>
        <taxon>Sar</taxon>
        <taxon>Stramenopiles</taxon>
        <taxon>Oomycota</taxon>
        <taxon>Peronosporomycetes</taxon>
        <taxon>Peronosporales</taxon>
        <taxon>Peronosporaceae</taxon>
        <taxon>Phytophthora</taxon>
    </lineage>
</organism>
<dbReference type="PROSITE" id="PS51203">
    <property type="entry name" value="CS"/>
    <property type="match status" value="1"/>
</dbReference>
<dbReference type="EnsemblProtists" id="Phyra78584">
    <property type="protein sequence ID" value="Phyra78584"/>
    <property type="gene ID" value="Phyra78584"/>
</dbReference>
<evidence type="ECO:0000313" key="5">
    <source>
        <dbReference type="Proteomes" id="UP000005238"/>
    </source>
</evidence>
<keyword evidence="5" id="KW-1185">Reference proteome</keyword>
<feature type="compositionally biased region" description="Low complexity" evidence="2">
    <location>
        <begin position="353"/>
        <end position="364"/>
    </location>
</feature>
<feature type="region of interest" description="Disordered" evidence="2">
    <location>
        <begin position="341"/>
        <end position="372"/>
    </location>
</feature>
<dbReference type="eggNOG" id="KOG3158">
    <property type="taxonomic scope" value="Eukaryota"/>
</dbReference>
<dbReference type="VEuPathDB" id="FungiDB:KRP22_4577"/>
<dbReference type="EMBL" id="DS566029">
    <property type="status" value="NOT_ANNOTATED_CDS"/>
    <property type="molecule type" value="Genomic_DNA"/>
</dbReference>
<dbReference type="CDD" id="cd06465">
    <property type="entry name" value="p23_hB-ind1_like"/>
    <property type="match status" value="1"/>
</dbReference>
<dbReference type="VEuPathDB" id="FungiDB:KRP23_13862"/>